<dbReference type="PANTHER" id="PTHR30055">
    <property type="entry name" value="HTH-TYPE TRANSCRIPTIONAL REGULATOR RUTR"/>
    <property type="match status" value="1"/>
</dbReference>
<sequence>MPNNFAQEDPLRRTKEEAAETHMQLLNAAEQLFLTKGFDETSLDEIAQAVGVTRGAVHWHFKNKRGILEALRNQAFKPFEQLAARLPADSSVDVFAALEQILFDMLAHLQADERRRGVIRVSLHLDLSIKETDSDGILSTLKVKLLPLFQVAAERGQLTAPWSPASAAMTLSATVSGLIGEWAFGRDNFQLVPYAQQFVRIALAGFGMQSRDCSTIHREPGQSEPRKA</sequence>
<keyword evidence="3" id="KW-0804">Transcription</keyword>
<dbReference type="PANTHER" id="PTHR30055:SF240">
    <property type="entry name" value="HTH-TYPE TRANSCRIPTIONAL REGULATOR ACRR"/>
    <property type="match status" value="1"/>
</dbReference>
<evidence type="ECO:0000256" key="3">
    <source>
        <dbReference type="ARBA" id="ARBA00023163"/>
    </source>
</evidence>
<dbReference type="RefSeq" id="WP_070165465.1">
    <property type="nucleotide sequence ID" value="NZ_CP118260.1"/>
</dbReference>
<dbReference type="AlphaFoldDB" id="A0ABD6GF38"/>
<feature type="DNA-binding region" description="H-T-H motif" evidence="4">
    <location>
        <begin position="42"/>
        <end position="61"/>
    </location>
</feature>
<dbReference type="Pfam" id="PF00440">
    <property type="entry name" value="TetR_N"/>
    <property type="match status" value="1"/>
</dbReference>
<dbReference type="InterPro" id="IPR023772">
    <property type="entry name" value="DNA-bd_HTH_TetR-type_CS"/>
</dbReference>
<keyword evidence="1" id="KW-0805">Transcription regulation</keyword>
<dbReference type="InterPro" id="IPR036271">
    <property type="entry name" value="Tet_transcr_reg_TetR-rel_C_sf"/>
</dbReference>
<gene>
    <name evidence="6" type="ORF">BBI04_009065</name>
</gene>
<dbReference type="SUPFAM" id="SSF46689">
    <property type="entry name" value="Homeodomain-like"/>
    <property type="match status" value="1"/>
</dbReference>
<proteinExistence type="predicted"/>
<dbReference type="Gene3D" id="1.10.357.10">
    <property type="entry name" value="Tetracycline Repressor, domain 2"/>
    <property type="match status" value="1"/>
</dbReference>
<name>A0ABD6GF38_AGRVI</name>
<protein>
    <submittedName>
        <fullName evidence="6">TetR family transcriptional regulator</fullName>
    </submittedName>
</protein>
<dbReference type="InterPro" id="IPR001647">
    <property type="entry name" value="HTH_TetR"/>
</dbReference>
<dbReference type="EMBL" id="MBEV02000004">
    <property type="protein sequence ID" value="MUP04964.1"/>
    <property type="molecule type" value="Genomic_DNA"/>
</dbReference>
<reference evidence="6 7" key="1">
    <citation type="submission" date="2019-11" db="EMBL/GenBank/DDBJ databases">
        <title>Whole-genome sequencing of Allorhizobium vitis.</title>
        <authorList>
            <person name="Gan H.M."/>
            <person name="Savka M.A."/>
        </authorList>
    </citation>
    <scope>NUCLEOTIDE SEQUENCE [LARGE SCALE GENOMIC DNA]</scope>
    <source>
        <strain evidence="6 7">AB4</strain>
    </source>
</reference>
<organism evidence="6 7">
    <name type="scientific">Agrobacterium vitis</name>
    <name type="common">Rhizobium vitis</name>
    <dbReference type="NCBI Taxonomy" id="373"/>
    <lineage>
        <taxon>Bacteria</taxon>
        <taxon>Pseudomonadati</taxon>
        <taxon>Pseudomonadota</taxon>
        <taxon>Alphaproteobacteria</taxon>
        <taxon>Hyphomicrobiales</taxon>
        <taxon>Rhizobiaceae</taxon>
        <taxon>Rhizobium/Agrobacterium group</taxon>
        <taxon>Agrobacterium</taxon>
    </lineage>
</organism>
<dbReference type="Proteomes" id="UP000175993">
    <property type="component" value="Unassembled WGS sequence"/>
</dbReference>
<dbReference type="PROSITE" id="PS50977">
    <property type="entry name" value="HTH_TETR_2"/>
    <property type="match status" value="1"/>
</dbReference>
<dbReference type="GO" id="GO:0003677">
    <property type="term" value="F:DNA binding"/>
    <property type="evidence" value="ECO:0007669"/>
    <property type="project" value="UniProtKB-UniRule"/>
</dbReference>
<dbReference type="SUPFAM" id="SSF48498">
    <property type="entry name" value="Tetracyclin repressor-like, C-terminal domain"/>
    <property type="match status" value="1"/>
</dbReference>
<dbReference type="PRINTS" id="PR00455">
    <property type="entry name" value="HTHTETR"/>
</dbReference>
<evidence type="ECO:0000313" key="6">
    <source>
        <dbReference type="EMBL" id="MUP04964.1"/>
    </source>
</evidence>
<dbReference type="PROSITE" id="PS01081">
    <property type="entry name" value="HTH_TETR_1"/>
    <property type="match status" value="1"/>
</dbReference>
<feature type="domain" description="HTH tetR-type" evidence="5">
    <location>
        <begin position="19"/>
        <end position="79"/>
    </location>
</feature>
<evidence type="ECO:0000256" key="1">
    <source>
        <dbReference type="ARBA" id="ARBA00023015"/>
    </source>
</evidence>
<evidence type="ECO:0000256" key="2">
    <source>
        <dbReference type="ARBA" id="ARBA00023125"/>
    </source>
</evidence>
<evidence type="ECO:0000256" key="4">
    <source>
        <dbReference type="PROSITE-ProRule" id="PRU00335"/>
    </source>
</evidence>
<accession>A0ABD6GF38</accession>
<evidence type="ECO:0000259" key="5">
    <source>
        <dbReference type="PROSITE" id="PS50977"/>
    </source>
</evidence>
<evidence type="ECO:0000313" key="7">
    <source>
        <dbReference type="Proteomes" id="UP000175993"/>
    </source>
</evidence>
<dbReference type="InterPro" id="IPR009057">
    <property type="entry name" value="Homeodomain-like_sf"/>
</dbReference>
<dbReference type="InterPro" id="IPR050109">
    <property type="entry name" value="HTH-type_TetR-like_transc_reg"/>
</dbReference>
<comment type="caution">
    <text evidence="6">The sequence shown here is derived from an EMBL/GenBank/DDBJ whole genome shotgun (WGS) entry which is preliminary data.</text>
</comment>
<keyword evidence="2 4" id="KW-0238">DNA-binding</keyword>